<keyword evidence="5 8" id="KW-0812">Transmembrane</keyword>
<accession>A0A7W5ZQT0</accession>
<comment type="caution">
    <text evidence="9">The sequence shown here is derived from an EMBL/GenBank/DDBJ whole genome shotgun (WGS) entry which is preliminary data.</text>
</comment>
<feature type="transmembrane region" description="Helical" evidence="8">
    <location>
        <begin position="237"/>
        <end position="267"/>
    </location>
</feature>
<evidence type="ECO:0000256" key="6">
    <source>
        <dbReference type="ARBA" id="ARBA00022989"/>
    </source>
</evidence>
<evidence type="ECO:0000256" key="4">
    <source>
        <dbReference type="ARBA" id="ARBA00022475"/>
    </source>
</evidence>
<proteinExistence type="inferred from homology"/>
<organism evidence="9 10">
    <name type="scientific">Runella defluvii</name>
    <dbReference type="NCBI Taxonomy" id="370973"/>
    <lineage>
        <taxon>Bacteria</taxon>
        <taxon>Pseudomonadati</taxon>
        <taxon>Bacteroidota</taxon>
        <taxon>Cytophagia</taxon>
        <taxon>Cytophagales</taxon>
        <taxon>Spirosomataceae</taxon>
        <taxon>Runella</taxon>
    </lineage>
</organism>
<evidence type="ECO:0000256" key="8">
    <source>
        <dbReference type="SAM" id="Phobius"/>
    </source>
</evidence>
<evidence type="ECO:0000256" key="7">
    <source>
        <dbReference type="ARBA" id="ARBA00023136"/>
    </source>
</evidence>
<keyword evidence="3" id="KW-0813">Transport</keyword>
<evidence type="ECO:0000256" key="5">
    <source>
        <dbReference type="ARBA" id="ARBA00022692"/>
    </source>
</evidence>
<comment type="subcellular location">
    <subcellularLocation>
        <location evidence="1">Cell membrane</location>
        <topology evidence="1">Multi-pass membrane protein</topology>
    </subcellularLocation>
</comment>
<dbReference type="Pfam" id="PF01594">
    <property type="entry name" value="AI-2E_transport"/>
    <property type="match status" value="1"/>
</dbReference>
<keyword evidence="10" id="KW-1185">Reference proteome</keyword>
<dbReference type="EMBL" id="JACIBY010000008">
    <property type="protein sequence ID" value="MBB3839922.1"/>
    <property type="molecule type" value="Genomic_DNA"/>
</dbReference>
<evidence type="ECO:0000256" key="2">
    <source>
        <dbReference type="ARBA" id="ARBA00009773"/>
    </source>
</evidence>
<dbReference type="PANTHER" id="PTHR21716">
    <property type="entry name" value="TRANSMEMBRANE PROTEIN"/>
    <property type="match status" value="1"/>
</dbReference>
<evidence type="ECO:0000313" key="10">
    <source>
        <dbReference type="Proteomes" id="UP000541352"/>
    </source>
</evidence>
<comment type="similarity">
    <text evidence="2">Belongs to the autoinducer-2 exporter (AI-2E) (TC 2.A.86) family.</text>
</comment>
<keyword evidence="4" id="KW-1003">Cell membrane</keyword>
<feature type="transmembrane region" description="Helical" evidence="8">
    <location>
        <begin position="209"/>
        <end position="231"/>
    </location>
</feature>
<feature type="transmembrane region" description="Helical" evidence="8">
    <location>
        <begin position="15"/>
        <end position="33"/>
    </location>
</feature>
<dbReference type="Proteomes" id="UP000541352">
    <property type="component" value="Unassembled WGS sequence"/>
</dbReference>
<feature type="transmembrane region" description="Helical" evidence="8">
    <location>
        <begin position="69"/>
        <end position="91"/>
    </location>
</feature>
<gene>
    <name evidence="9" type="ORF">FHS57_003933</name>
</gene>
<reference evidence="9 10" key="1">
    <citation type="submission" date="2020-08" db="EMBL/GenBank/DDBJ databases">
        <title>Genomic Encyclopedia of Type Strains, Phase IV (KMG-IV): sequencing the most valuable type-strain genomes for metagenomic binning, comparative biology and taxonomic classification.</title>
        <authorList>
            <person name="Goeker M."/>
        </authorList>
    </citation>
    <scope>NUCLEOTIDE SEQUENCE [LARGE SCALE GENOMIC DNA]</scope>
    <source>
        <strain evidence="9 10">DSM 17976</strain>
    </source>
</reference>
<dbReference type="GO" id="GO:0005886">
    <property type="term" value="C:plasma membrane"/>
    <property type="evidence" value="ECO:0007669"/>
    <property type="project" value="UniProtKB-SubCell"/>
</dbReference>
<keyword evidence="7 8" id="KW-0472">Membrane</keyword>
<dbReference type="PANTHER" id="PTHR21716:SF53">
    <property type="entry name" value="PERMEASE PERM-RELATED"/>
    <property type="match status" value="1"/>
</dbReference>
<feature type="transmembrane region" description="Helical" evidence="8">
    <location>
        <begin position="274"/>
        <end position="298"/>
    </location>
</feature>
<evidence type="ECO:0000313" key="9">
    <source>
        <dbReference type="EMBL" id="MBB3839922.1"/>
    </source>
</evidence>
<feature type="transmembrane region" description="Helical" evidence="8">
    <location>
        <begin position="39"/>
        <end position="57"/>
    </location>
</feature>
<dbReference type="RefSeq" id="WP_183976579.1">
    <property type="nucleotide sequence ID" value="NZ_JACIBY010000008.1"/>
</dbReference>
<sequence length="400" mass="44317">MPPTTTPPTAFQLPYVARLGFVLLSVTLLVYWMHILGSIVTLLLFSIILSMAMFPLTQWLEKKGLPSTLAITLAILAFTAVFVGIGFVIGYEVNEFMQMLPQMLSKMESCAAQIQQWAYEHLKISHKMQVNKLQEYTQNLSSKSGDMVGSAVTTTGSMLGMLAIVPVFIFFVLYYRNMLTQFLYKVFSNTPKSKLNGVFSKIYEVVHNYLYGLFLVTLIVGTLNSIGLLALGIQSAFFFGFLAAILLIIPYFGILIGSILPIVVALVTKESPMYALGVAGIFFFVQILEGNFITPYIVGSKISINPLAAIVALFLGEMLWGIAGMALALPLTAILKVIFDSVSYLKPYGYVLGEPEVDKERELKSTKIQALERELVETIHETTDEVKAIFHKKKPVKKAS</sequence>
<name>A0A7W5ZQT0_9BACT</name>
<dbReference type="AlphaFoldDB" id="A0A7W5ZQT0"/>
<dbReference type="InterPro" id="IPR002549">
    <property type="entry name" value="AI-2E-like"/>
</dbReference>
<evidence type="ECO:0000256" key="3">
    <source>
        <dbReference type="ARBA" id="ARBA00022448"/>
    </source>
</evidence>
<evidence type="ECO:0000256" key="1">
    <source>
        <dbReference type="ARBA" id="ARBA00004651"/>
    </source>
</evidence>
<protein>
    <submittedName>
        <fullName evidence="9">Putative PurR-regulated permease PerM</fullName>
    </submittedName>
</protein>
<feature type="transmembrane region" description="Helical" evidence="8">
    <location>
        <begin position="156"/>
        <end position="175"/>
    </location>
</feature>
<keyword evidence="6 8" id="KW-1133">Transmembrane helix</keyword>
<feature type="transmembrane region" description="Helical" evidence="8">
    <location>
        <begin position="318"/>
        <end position="339"/>
    </location>
</feature>